<keyword evidence="3" id="KW-1185">Reference proteome</keyword>
<dbReference type="OrthoDB" id="8883818at2759"/>
<dbReference type="GO" id="GO:0034455">
    <property type="term" value="C:t-UTP complex"/>
    <property type="evidence" value="ECO:0007669"/>
    <property type="project" value="TreeGrafter"/>
</dbReference>
<dbReference type="InterPro" id="IPR036322">
    <property type="entry name" value="WD40_repeat_dom_sf"/>
</dbReference>
<reference evidence="2 3" key="1">
    <citation type="submission" date="2018-06" db="EMBL/GenBank/DDBJ databases">
        <title>Genome Sequence of the Brown Rot Fungal Pathogen Monilinia fructigena.</title>
        <authorList>
            <person name="Landi L."/>
            <person name="De Miccolis Angelini R.M."/>
            <person name="Pollastro S."/>
            <person name="Abate D."/>
            <person name="Faretra F."/>
            <person name="Romanazzi G."/>
        </authorList>
    </citation>
    <scope>NUCLEOTIDE SEQUENCE [LARGE SCALE GENOMIC DNA]</scope>
    <source>
        <strain evidence="2 3">Mfrg269</strain>
    </source>
</reference>
<feature type="region of interest" description="Disordered" evidence="1">
    <location>
        <begin position="577"/>
        <end position="598"/>
    </location>
</feature>
<comment type="caution">
    <text evidence="2">The sequence shown here is derived from an EMBL/GenBank/DDBJ whole genome shotgun (WGS) entry which is preliminary data.</text>
</comment>
<dbReference type="EMBL" id="QKRW01000042">
    <property type="protein sequence ID" value="RAL60224.1"/>
    <property type="molecule type" value="Genomic_DNA"/>
</dbReference>
<name>A0A395IK25_9HELO</name>
<proteinExistence type="predicted"/>
<evidence type="ECO:0000313" key="3">
    <source>
        <dbReference type="Proteomes" id="UP000249056"/>
    </source>
</evidence>
<feature type="compositionally biased region" description="Polar residues" evidence="1">
    <location>
        <begin position="635"/>
        <end position="653"/>
    </location>
</feature>
<accession>A0A395IK25</accession>
<dbReference type="SUPFAM" id="SSF50978">
    <property type="entry name" value="WD40 repeat-like"/>
    <property type="match status" value="2"/>
</dbReference>
<dbReference type="Pfam" id="PF00400">
    <property type="entry name" value="WD40"/>
    <property type="match status" value="1"/>
</dbReference>
<dbReference type="PANTHER" id="PTHR44163:SF1">
    <property type="entry name" value="U3 SMALL NUCLEOLAR RNA-ASSOCIATED PROTEIN 4 HOMOLOG"/>
    <property type="match status" value="1"/>
</dbReference>
<dbReference type="InterPro" id="IPR015943">
    <property type="entry name" value="WD40/YVTN_repeat-like_dom_sf"/>
</dbReference>
<evidence type="ECO:0000256" key="1">
    <source>
        <dbReference type="SAM" id="MobiDB-lite"/>
    </source>
</evidence>
<dbReference type="GO" id="GO:0003723">
    <property type="term" value="F:RNA binding"/>
    <property type="evidence" value="ECO:0007669"/>
    <property type="project" value="TreeGrafter"/>
</dbReference>
<dbReference type="Proteomes" id="UP000249056">
    <property type="component" value="Unassembled WGS sequence"/>
</dbReference>
<evidence type="ECO:0000313" key="2">
    <source>
        <dbReference type="EMBL" id="RAL60224.1"/>
    </source>
</evidence>
<feature type="region of interest" description="Disordered" evidence="1">
    <location>
        <begin position="744"/>
        <end position="817"/>
    </location>
</feature>
<dbReference type="InterPro" id="IPR001680">
    <property type="entry name" value="WD40_rpt"/>
</dbReference>
<feature type="compositionally biased region" description="Acidic residues" evidence="1">
    <location>
        <begin position="577"/>
        <end position="596"/>
    </location>
</feature>
<dbReference type="Gene3D" id="2.130.10.10">
    <property type="entry name" value="YVTN repeat-like/Quinoprotein amine dehydrogenase"/>
    <property type="match status" value="3"/>
</dbReference>
<sequence length="897" mass="99731">MDIHRCRFVPYPPSTINALAFTHSKLTKGQPAVSPRLALGRANGDIEIWNPQKGSWLQETIIRGGKDRSIDGLVWTQDPTEDINGTKIIGKSRLFSIGYTTTVTEWDLVKGQPLRSASGNHGEIWCLAAQPSEEQKRGEEPSGECQKLVAGCVDGALVLYSTADEDLQLQKVLVRPSAKKAKIISVAFQDRYHVIAGCSDSNIRVYDIRTGAMLRQMSLGAGPKGGPRDIIVWAVKALPNGDIISGDSTGEIKIWHGKTYSMMQHIKSHTQDVLSLATSFDGMSIFSGGMDRRTVVYKQNKGKKRWTEVGHRRFHTHDVKAMATLECQGISVVVSGGPDAAPTILPLAQFGQENQRALPFLPQSSIIQSSTRKRLMMSWWDREIHIWRINRFSDLINGDDPEVAAVNRKLVAKVLIKGESNITSATLNSAGNLLAVSTVAEIKLFRLKARKPEEGEGLKVSTVSVPLAFSSGARLIQFSPDGNWLSIIRDDSSITVARITQDHASPSSFNIVPQLLRLSRLDRNISKTKLLGGLGAYERTVTQVAFSSDSRILVVSDLAGFVDTWVLEGIEDLTQELEEVEEDDASDDDSDDESEMEGEKKLRLIYGQHWTQNPSATRIPKLPAAPVVLSFRPSTRPAQINGATPPATRNNPKPVSHELPVAEDRLVIVTSTNEIYEFEVLAGSLTPWSRRNPTSTFPLAFRRLADSARGCIWDISNGRERMWLHGVSWLWMFDLSQDFHFEDEEADENGESENAGNKRKRFQLGKSGAGGSVDEEEKETGMSRKVRKLIHEEETQETELDLEDNRGSMDVDSDDGEIDRELKSVLRKKSQKSEDEKFGGAAQTYNTLKYRPILGVVEIGEEGENGLEVAIVERPIWEADLPMRYEGDQEWEKKSLY</sequence>
<dbReference type="SMART" id="SM00320">
    <property type="entry name" value="WD40"/>
    <property type="match status" value="6"/>
</dbReference>
<dbReference type="GO" id="GO:0030686">
    <property type="term" value="C:90S preribosome"/>
    <property type="evidence" value="ECO:0007669"/>
    <property type="project" value="InterPro"/>
</dbReference>
<dbReference type="AlphaFoldDB" id="A0A395IK25"/>
<dbReference type="GO" id="GO:0000462">
    <property type="term" value="P:maturation of SSU-rRNA from tricistronic rRNA transcript (SSU-rRNA, 5.8S rRNA, LSU-rRNA)"/>
    <property type="evidence" value="ECO:0007669"/>
    <property type="project" value="InterPro"/>
</dbReference>
<feature type="region of interest" description="Disordered" evidence="1">
    <location>
        <begin position="635"/>
        <end position="656"/>
    </location>
</feature>
<dbReference type="PANTHER" id="PTHR44163">
    <property type="entry name" value="U3 SMALL NUCLEOLAR RNA-ASSOCIATED PROTEIN 4 HOMOLOG"/>
    <property type="match status" value="1"/>
</dbReference>
<dbReference type="GO" id="GO:0032040">
    <property type="term" value="C:small-subunit processome"/>
    <property type="evidence" value="ECO:0007669"/>
    <property type="project" value="TreeGrafter"/>
</dbReference>
<gene>
    <name evidence="2" type="ORF">DID88_000004</name>
</gene>
<dbReference type="InterPro" id="IPR046351">
    <property type="entry name" value="UTP4"/>
</dbReference>
<protein>
    <submittedName>
        <fullName evidence="2">Uncharacterized protein</fullName>
    </submittedName>
</protein>
<organism evidence="2 3">
    <name type="scientific">Monilinia fructigena</name>
    <dbReference type="NCBI Taxonomy" id="38457"/>
    <lineage>
        <taxon>Eukaryota</taxon>
        <taxon>Fungi</taxon>
        <taxon>Dikarya</taxon>
        <taxon>Ascomycota</taxon>
        <taxon>Pezizomycotina</taxon>
        <taxon>Leotiomycetes</taxon>
        <taxon>Helotiales</taxon>
        <taxon>Sclerotiniaceae</taxon>
        <taxon>Monilinia</taxon>
    </lineage>
</organism>